<dbReference type="CDD" id="cd06558">
    <property type="entry name" value="crotonase-like"/>
    <property type="match status" value="1"/>
</dbReference>
<dbReference type="AlphaFoldDB" id="Q39P29"/>
<evidence type="ECO:0000256" key="1">
    <source>
        <dbReference type="ARBA" id="ARBA00005254"/>
    </source>
</evidence>
<name>Q39P29_BURL3</name>
<dbReference type="Gene3D" id="1.10.12.10">
    <property type="entry name" value="Lyase 2-enoyl-coa Hydratase, Chain A, domain 2"/>
    <property type="match status" value="1"/>
</dbReference>
<dbReference type="PROSITE" id="PS00166">
    <property type="entry name" value="ENOYL_COA_HYDRATASE"/>
    <property type="match status" value="1"/>
</dbReference>
<evidence type="ECO:0000256" key="2">
    <source>
        <dbReference type="RuleBase" id="RU003707"/>
    </source>
</evidence>
<protein>
    <submittedName>
        <fullName evidence="3">Enoyl-CoA hydratase</fullName>
        <ecNumber evidence="3">4.2.1.17</ecNumber>
    </submittedName>
</protein>
<dbReference type="HOGENOM" id="CLU_009834_7_2_4"/>
<dbReference type="InterPro" id="IPR029045">
    <property type="entry name" value="ClpP/crotonase-like_dom_sf"/>
</dbReference>
<dbReference type="InterPro" id="IPR018376">
    <property type="entry name" value="Enoyl-CoA_hyd/isom_CS"/>
</dbReference>
<sequence length="262" mass="27833">MQQASSEPLRYRVEQQVARIHFNRPDALNALDVPTARGFAQACRAAAGDPTVRAVVISGEGRAFSVGGDLACMREDPVDGAALLIDPMHEGIGLLAEMDAPVVASLAGLVAGGGLGGALAADLAIAGAGARFSFAYTQVGVSPDCSTSWQLPRVVGLRHAMEIALLGDRLDAEAALRLGLVNRVVPDDALEQEVDALAQRLAAGPTRAYGETRRLLRASFDRPLDVQLDAERKAFLRCARTEDFTEGMSAFFAKRAPWYCGR</sequence>
<dbReference type="PANTHER" id="PTHR43459">
    <property type="entry name" value="ENOYL-COA HYDRATASE"/>
    <property type="match status" value="1"/>
</dbReference>
<dbReference type="PATRIC" id="fig|482957.22.peg.7260"/>
<comment type="similarity">
    <text evidence="1 2">Belongs to the enoyl-CoA hydratase/isomerase family.</text>
</comment>
<reference evidence="3" key="1">
    <citation type="submission" date="2009-01" db="EMBL/GenBank/DDBJ databases">
        <title>Complete sequence of chromosome 3 of Burkholderia sp. 383.</title>
        <authorList>
            <consortium name="US DOE Joint Genome Institute"/>
            <person name="Copeland A."/>
            <person name="Lucas S."/>
            <person name="Lapidus A."/>
            <person name="Barry K."/>
            <person name="Detter J.C."/>
            <person name="Glavina T."/>
            <person name="Hammon N."/>
            <person name="Israni S."/>
            <person name="Pitluck S."/>
            <person name="Chain P."/>
            <person name="Malfatti S."/>
            <person name="Shin M."/>
            <person name="Vergez L."/>
            <person name="Schmutz J."/>
            <person name="Larimer F."/>
            <person name="Land M."/>
            <person name="Kyrpides N."/>
            <person name="Lykidis A."/>
            <person name="Richardson P."/>
        </authorList>
    </citation>
    <scope>NUCLEOTIDE SEQUENCE</scope>
    <source>
        <strain evidence="3">383</strain>
    </source>
</reference>
<evidence type="ECO:0000313" key="3">
    <source>
        <dbReference type="EMBL" id="ABB05787.1"/>
    </source>
</evidence>
<keyword evidence="3" id="KW-0456">Lyase</keyword>
<evidence type="ECO:0000313" key="4">
    <source>
        <dbReference type="Proteomes" id="UP000002705"/>
    </source>
</evidence>
<dbReference type="Pfam" id="PF00378">
    <property type="entry name" value="ECH_1"/>
    <property type="match status" value="1"/>
</dbReference>
<dbReference type="InterPro" id="IPR014748">
    <property type="entry name" value="Enoyl-CoA_hydra_C"/>
</dbReference>
<dbReference type="EMBL" id="CP000150">
    <property type="protein sequence ID" value="ABB05787.1"/>
    <property type="molecule type" value="Genomic_DNA"/>
</dbReference>
<dbReference type="KEGG" id="bur:Bcep18194_C6738"/>
<dbReference type="PANTHER" id="PTHR43459:SF1">
    <property type="entry name" value="EG:BACN32G11.4 PROTEIN"/>
    <property type="match status" value="1"/>
</dbReference>
<dbReference type="SUPFAM" id="SSF52096">
    <property type="entry name" value="ClpP/crotonase"/>
    <property type="match status" value="1"/>
</dbReference>
<keyword evidence="4" id="KW-1185">Reference proteome</keyword>
<dbReference type="GO" id="GO:0004300">
    <property type="term" value="F:enoyl-CoA hydratase activity"/>
    <property type="evidence" value="ECO:0007669"/>
    <property type="project" value="UniProtKB-EC"/>
</dbReference>
<gene>
    <name evidence="3" type="ordered locus">Bcep18194_C6738</name>
</gene>
<dbReference type="InterPro" id="IPR001753">
    <property type="entry name" value="Enoyl-CoA_hydra/iso"/>
</dbReference>
<dbReference type="GeneID" id="45092160"/>
<proteinExistence type="inferred from homology"/>
<dbReference type="RefSeq" id="WP_011349431.1">
    <property type="nucleotide sequence ID" value="NC_007509.1"/>
</dbReference>
<dbReference type="Proteomes" id="UP000002705">
    <property type="component" value="Chromosome 3"/>
</dbReference>
<dbReference type="EC" id="4.2.1.17" evidence="3"/>
<dbReference type="Gene3D" id="3.90.226.10">
    <property type="entry name" value="2-enoyl-CoA Hydratase, Chain A, domain 1"/>
    <property type="match status" value="1"/>
</dbReference>
<accession>Q39P29</accession>
<organism evidence="3 4">
    <name type="scientific">Burkholderia lata (strain ATCC 17760 / DSM 23089 / LMG 22485 / NCIMB 9086 / R18194 / 383)</name>
    <dbReference type="NCBI Taxonomy" id="482957"/>
    <lineage>
        <taxon>Bacteria</taxon>
        <taxon>Pseudomonadati</taxon>
        <taxon>Pseudomonadota</taxon>
        <taxon>Betaproteobacteria</taxon>
        <taxon>Burkholderiales</taxon>
        <taxon>Burkholderiaceae</taxon>
        <taxon>Burkholderia</taxon>
        <taxon>Burkholderia cepacia complex</taxon>
    </lineage>
</organism>